<dbReference type="Proteomes" id="UP000580250">
    <property type="component" value="Unassembled WGS sequence"/>
</dbReference>
<accession>A0A6V7TNW1</accession>
<gene>
    <name evidence="1" type="ORF">MENT_LOCUS2577</name>
</gene>
<evidence type="ECO:0000313" key="2">
    <source>
        <dbReference type="Proteomes" id="UP000580250"/>
    </source>
</evidence>
<name>A0A6V7TNW1_MELEN</name>
<organism evidence="1 2">
    <name type="scientific">Meloidogyne enterolobii</name>
    <name type="common">Root-knot nematode worm</name>
    <name type="synonym">Meloidogyne mayaguensis</name>
    <dbReference type="NCBI Taxonomy" id="390850"/>
    <lineage>
        <taxon>Eukaryota</taxon>
        <taxon>Metazoa</taxon>
        <taxon>Ecdysozoa</taxon>
        <taxon>Nematoda</taxon>
        <taxon>Chromadorea</taxon>
        <taxon>Rhabditida</taxon>
        <taxon>Tylenchina</taxon>
        <taxon>Tylenchomorpha</taxon>
        <taxon>Tylenchoidea</taxon>
        <taxon>Meloidogynidae</taxon>
        <taxon>Meloidogyninae</taxon>
        <taxon>Meloidogyne</taxon>
    </lineage>
</organism>
<comment type="caution">
    <text evidence="1">The sequence shown here is derived from an EMBL/GenBank/DDBJ whole genome shotgun (WGS) entry which is preliminary data.</text>
</comment>
<proteinExistence type="predicted"/>
<evidence type="ECO:0000313" key="1">
    <source>
        <dbReference type="EMBL" id="CAD2129384.1"/>
    </source>
</evidence>
<sequence length="193" mass="22374">MSANFCSQILLICYQSQLGPNSNKNYKFNKLYELTKKTIGDGFCEPCIKNGQCQKSEGIEWRGIRVFYKGKREKKIVQIQADIFKQGEKLELYYPINPNEFLTFLAGHNDEINKKLIKADDISFAYFKQTKMHKSILYPLLDDYPGIFALKLDINVKATKTSSNPTKYILAKLNDKNCKFNNTKLDNFLNKKK</sequence>
<reference evidence="1 2" key="1">
    <citation type="submission" date="2020-08" db="EMBL/GenBank/DDBJ databases">
        <authorList>
            <person name="Koutsovoulos G."/>
            <person name="Danchin GJ E."/>
        </authorList>
    </citation>
    <scope>NUCLEOTIDE SEQUENCE [LARGE SCALE GENOMIC DNA]</scope>
</reference>
<dbReference type="OrthoDB" id="5891648at2759"/>
<dbReference type="AlphaFoldDB" id="A0A6V7TNW1"/>
<protein>
    <submittedName>
        <fullName evidence="1">Uncharacterized protein</fullName>
    </submittedName>
</protein>
<dbReference type="EMBL" id="CAJEWN010000008">
    <property type="protein sequence ID" value="CAD2129384.1"/>
    <property type="molecule type" value="Genomic_DNA"/>
</dbReference>